<evidence type="ECO:0000313" key="4">
    <source>
        <dbReference type="Proteomes" id="UP000002186"/>
    </source>
</evidence>
<dbReference type="PANTHER" id="PTHR34047:SF8">
    <property type="entry name" value="PROTEIN YKFC"/>
    <property type="match status" value="1"/>
</dbReference>
<dbReference type="InterPro" id="IPR051083">
    <property type="entry name" value="GrpII_Intron_Splice-Mob/Def"/>
</dbReference>
<evidence type="ECO:0000256" key="1">
    <source>
        <dbReference type="ARBA" id="ARBA00034120"/>
    </source>
</evidence>
<dbReference type="eggNOG" id="COG3344">
    <property type="taxonomic scope" value="Bacteria"/>
</dbReference>
<organism evidence="3 4">
    <name type="scientific">Thauera aminoaromatica</name>
    <dbReference type="NCBI Taxonomy" id="164330"/>
    <lineage>
        <taxon>Bacteria</taxon>
        <taxon>Pseudomonadati</taxon>
        <taxon>Pseudomonadota</taxon>
        <taxon>Betaproteobacteria</taxon>
        <taxon>Rhodocyclales</taxon>
        <taxon>Zoogloeaceae</taxon>
        <taxon>Thauera</taxon>
    </lineage>
</organism>
<evidence type="ECO:0000313" key="3">
    <source>
        <dbReference type="EMBL" id="ACK54828.1"/>
    </source>
</evidence>
<dbReference type="Pfam" id="PF00078">
    <property type="entry name" value="RVT_1"/>
    <property type="match status" value="1"/>
</dbReference>
<reference evidence="4" key="1">
    <citation type="submission" date="2009-05" db="EMBL/GenBank/DDBJ databases">
        <title>Complete sequence of chromosome of Thauera sp. MZ1T.</title>
        <authorList>
            <consortium name="US DOE Joint Genome Institute"/>
            <person name="Lucas S."/>
            <person name="Copeland A."/>
            <person name="Lapidus A."/>
            <person name="Glavina del Rio T."/>
            <person name="Dalin E."/>
            <person name="Tice H."/>
            <person name="Bruce D."/>
            <person name="Goodwin L."/>
            <person name="Pitluck S."/>
            <person name="Sims D."/>
            <person name="Brettin T."/>
            <person name="Detter J.C."/>
            <person name="Han C."/>
            <person name="Larimer F."/>
            <person name="Land M."/>
            <person name="Hauser L."/>
            <person name="Kyrpides N."/>
            <person name="Mikhailova N."/>
            <person name="Sayler G.S."/>
        </authorList>
    </citation>
    <scope>NUCLEOTIDE SEQUENCE [LARGE SCALE GENOMIC DNA]</scope>
    <source>
        <strain evidence="4">MZ1T</strain>
    </source>
</reference>
<dbReference type="PROSITE" id="PS50878">
    <property type="entry name" value="RT_POL"/>
    <property type="match status" value="1"/>
</dbReference>
<dbReference type="Proteomes" id="UP000002186">
    <property type="component" value="Chromosome"/>
</dbReference>
<name>C4ZPI2_THASP</name>
<evidence type="ECO:0000259" key="2">
    <source>
        <dbReference type="PROSITE" id="PS50878"/>
    </source>
</evidence>
<dbReference type="AlphaFoldDB" id="C4ZPI2"/>
<dbReference type="InterPro" id="IPR000477">
    <property type="entry name" value="RT_dom"/>
</dbReference>
<dbReference type="HOGENOM" id="CLU_030410_0_0_4"/>
<keyword evidence="4" id="KW-1185">Reference proteome</keyword>
<reference evidence="3 4" key="2">
    <citation type="journal article" date="2012" name="Stand. Genomic Sci.">
        <title>Complete genome sequence of Thauera aminoaromatica strain MZ1T.</title>
        <authorList>
            <person name="Jiang K."/>
            <person name="Sanseverino J."/>
            <person name="Chauhan A."/>
            <person name="Lucas S."/>
            <person name="Copeland A."/>
            <person name="Lapidus A."/>
            <person name="Del Rio T.G."/>
            <person name="Dalin E."/>
            <person name="Tice H."/>
            <person name="Bruce D."/>
            <person name="Goodwin L."/>
            <person name="Pitluck S."/>
            <person name="Sims D."/>
            <person name="Brettin T."/>
            <person name="Detter J.C."/>
            <person name="Han C."/>
            <person name="Chang Y.J."/>
            <person name="Larimer F."/>
            <person name="Land M."/>
            <person name="Hauser L."/>
            <person name="Kyrpides N.C."/>
            <person name="Mikhailova N."/>
            <person name="Moser S."/>
            <person name="Jegier P."/>
            <person name="Close D."/>
            <person name="Debruyn J.M."/>
            <person name="Wang Y."/>
            <person name="Layton A.C."/>
            <person name="Allen M.S."/>
            <person name="Sayler G.S."/>
        </authorList>
    </citation>
    <scope>NUCLEOTIDE SEQUENCE [LARGE SCALE GENOMIC DNA]</scope>
    <source>
        <strain evidence="3 4">MZ1T</strain>
    </source>
</reference>
<protein>
    <recommendedName>
        <fullName evidence="2">Reverse transcriptase domain-containing protein</fullName>
    </recommendedName>
</protein>
<dbReference type="CDD" id="cd01646">
    <property type="entry name" value="RT_Bac_retron_I"/>
    <property type="match status" value="1"/>
</dbReference>
<gene>
    <name evidence="3" type="ordered locus">Tmz1t_2087</name>
</gene>
<dbReference type="KEGG" id="tmz:Tmz1t_2087"/>
<comment type="similarity">
    <text evidence="1">Belongs to the bacterial reverse transcriptase family.</text>
</comment>
<dbReference type="STRING" id="85643.Tmz1t_2087"/>
<accession>C4ZPI2</accession>
<dbReference type="EMBL" id="CP001281">
    <property type="protein sequence ID" value="ACK54828.1"/>
    <property type="molecule type" value="Genomic_DNA"/>
</dbReference>
<dbReference type="PANTHER" id="PTHR34047">
    <property type="entry name" value="NUCLEAR INTRON MATURASE 1, MITOCHONDRIAL-RELATED"/>
    <property type="match status" value="1"/>
</dbReference>
<dbReference type="RefSeq" id="WP_012585350.1">
    <property type="nucleotide sequence ID" value="NC_011662.2"/>
</dbReference>
<sequence length="533" mass="60333">MRNQGAGNNTKAEIFSVARVGHQRRTTSLPNPVAQTYISLRVVEHWGEIVSHYRKSKISASRPRFLPNGGRATSITSMQLLYDRKIAKSAGYRFMLKTDLSRFFPTIYTHSVPWAVHTKSKAKKNRGLTAKWYGNFLDLDLRQCQDGQTIGIPIGPDTSHIIAEAVATAVDVEFHKHFKGWPAGFRYVDDYFLFFETAKEAERALAALIRSLREFELQINFEKTKTCPVIEITEDFWTHKLRAFDIAPKGRRHASDLNHFFELAKDLAKENSDESVMLYALKRVSATIVRKECWDAFEAHLCHVAMAYPNTLQTVARILASYARVGYPLTKERLSRTINSIIEDHAPVGHHSEVAWSLWMAKELDLKVTAKNIDSVAEMNSSVCALLLMDMDASGLLPKAPPTVFWRSHQTTDALWGELWLLSYEAGVRGWAGFNSAHVAADPHFSVLMNAGVRFYDDTVTLSPLFQVKPAALKAKNLENENDFFNLDFDDDLEELLIHDPGEGTYEHGLLFSEGQEEGDEKNETGEIYEIPF</sequence>
<feature type="domain" description="Reverse transcriptase" evidence="2">
    <location>
        <begin position="1"/>
        <end position="241"/>
    </location>
</feature>
<proteinExistence type="inferred from homology"/>